<dbReference type="VEuPathDB" id="FungiDB:HCDG_01153"/>
<evidence type="ECO:0000313" key="2">
    <source>
        <dbReference type="Proteomes" id="UP000002624"/>
    </source>
</evidence>
<gene>
    <name evidence="1" type="ORF">HCDG_01153</name>
</gene>
<name>C6H371_AJECH</name>
<sequence>MPQGTRTQTTYVYGGKAAFSYGILVPPLNLLSATRRHCSISLAMGRLPVVLGISEPPVTRHIGPQYGVEVSSIDDGVFLPTYFQSASVESGGEPKALRLFVFVAYLQQLPQILIEPPPLMV</sequence>
<proteinExistence type="predicted"/>
<dbReference type="Proteomes" id="UP000002624">
    <property type="component" value="Unassembled WGS sequence"/>
</dbReference>
<evidence type="ECO:0000313" key="1">
    <source>
        <dbReference type="EMBL" id="EER45574.1"/>
    </source>
</evidence>
<reference evidence="2" key="1">
    <citation type="submission" date="2009-05" db="EMBL/GenBank/DDBJ databases">
        <title>The genome sequence of Ajellomyces capsulatus strain H143.</title>
        <authorList>
            <person name="Champion M."/>
            <person name="Cuomo C.A."/>
            <person name="Ma L.-J."/>
            <person name="Henn M.R."/>
            <person name="Sil A."/>
            <person name="Goldman B."/>
            <person name="Young S.K."/>
            <person name="Kodira C.D."/>
            <person name="Zeng Q."/>
            <person name="Koehrsen M."/>
            <person name="Alvarado L."/>
            <person name="Berlin A.M."/>
            <person name="Borenstein D."/>
            <person name="Chen Z."/>
            <person name="Engels R."/>
            <person name="Freedman E."/>
            <person name="Gellesch M."/>
            <person name="Goldberg J."/>
            <person name="Griggs A."/>
            <person name="Gujja S."/>
            <person name="Heiman D.I."/>
            <person name="Hepburn T.A."/>
            <person name="Howarth C."/>
            <person name="Jen D."/>
            <person name="Larson L."/>
            <person name="Lewis B."/>
            <person name="Mehta T."/>
            <person name="Park D."/>
            <person name="Pearson M."/>
            <person name="Roberts A."/>
            <person name="Saif S."/>
            <person name="Shea T.D."/>
            <person name="Shenoy N."/>
            <person name="Sisk P."/>
            <person name="Stolte C."/>
            <person name="Sykes S."/>
            <person name="Walk T."/>
            <person name="White J."/>
            <person name="Yandava C."/>
            <person name="Klein B."/>
            <person name="McEwen J.G."/>
            <person name="Puccia R."/>
            <person name="Goldman G.H."/>
            <person name="Felipe M.S."/>
            <person name="Nino-Vega G."/>
            <person name="San-Blas G."/>
            <person name="Taylor J.W."/>
            <person name="Mendoza L."/>
            <person name="Galagan J.E."/>
            <person name="Nusbaum C."/>
            <person name="Birren B.W."/>
        </authorList>
    </citation>
    <scope>NUCLEOTIDE SEQUENCE [LARGE SCALE GENOMIC DNA]</scope>
    <source>
        <strain evidence="2">H143</strain>
    </source>
</reference>
<organism evidence="1 2">
    <name type="scientific">Ajellomyces capsulatus (strain H143)</name>
    <name type="common">Darling's disease fungus</name>
    <name type="synonym">Histoplasma capsulatum</name>
    <dbReference type="NCBI Taxonomy" id="544712"/>
    <lineage>
        <taxon>Eukaryota</taxon>
        <taxon>Fungi</taxon>
        <taxon>Dikarya</taxon>
        <taxon>Ascomycota</taxon>
        <taxon>Pezizomycotina</taxon>
        <taxon>Eurotiomycetes</taxon>
        <taxon>Eurotiomycetidae</taxon>
        <taxon>Onygenales</taxon>
        <taxon>Ajellomycetaceae</taxon>
        <taxon>Histoplasma</taxon>
    </lineage>
</organism>
<dbReference type="AlphaFoldDB" id="C6H371"/>
<dbReference type="HOGENOM" id="CLU_2037388_0_0_1"/>
<dbReference type="EMBL" id="GG692419">
    <property type="protein sequence ID" value="EER45574.1"/>
    <property type="molecule type" value="Genomic_DNA"/>
</dbReference>
<protein>
    <submittedName>
        <fullName evidence="1">Uncharacterized protein</fullName>
    </submittedName>
</protein>
<accession>C6H371</accession>